<protein>
    <recommendedName>
        <fullName evidence="5">Glycosyltransferase</fullName>
    </recommendedName>
</protein>
<dbReference type="SUPFAM" id="SSF53756">
    <property type="entry name" value="UDP-Glycosyltransferase/glycogen phosphorylase"/>
    <property type="match status" value="1"/>
</dbReference>
<keyword evidence="4" id="KW-1185">Reference proteome</keyword>
<comment type="similarity">
    <text evidence="1">Belongs to the UDP-glycosyltransferase family.</text>
</comment>
<dbReference type="PANTHER" id="PTHR48049">
    <property type="entry name" value="GLYCOSYLTRANSFERASE"/>
    <property type="match status" value="1"/>
</dbReference>
<dbReference type="InterPro" id="IPR050481">
    <property type="entry name" value="UDP-glycosyltransf_plant"/>
</dbReference>
<comment type="caution">
    <text evidence="3">The sequence shown here is derived from an EMBL/GenBank/DDBJ whole genome shotgun (WGS) entry which is preliminary data.</text>
</comment>
<dbReference type="FunFam" id="3.40.50.2000:FF:000037">
    <property type="entry name" value="Glycosyltransferase"/>
    <property type="match status" value="1"/>
</dbReference>
<dbReference type="EMBL" id="JBBNAG010000004">
    <property type="protein sequence ID" value="KAK9141375.1"/>
    <property type="molecule type" value="Genomic_DNA"/>
</dbReference>
<dbReference type="GO" id="GO:0035251">
    <property type="term" value="F:UDP-glucosyltransferase activity"/>
    <property type="evidence" value="ECO:0007669"/>
    <property type="project" value="InterPro"/>
</dbReference>
<sequence>MQESTRHQSTLHVVMFPFFAFGHISPFVQLSNKLSTRGVRVTFLSAPNNIPRTRSSLVPHVRVVPLEIPHVPGLPSEVHSTADGAPALAELLKLAIDRMEPQVESLLGILKPHLVIHDFSHQWMGRVGGELGFKTLLFSVFASVSSSLLMVPARNNIKQMIQNTDFDEQQLVNEMKKLPPEFPSTSIKSIPKYLAKDFLYVFKSFGSPSVFDRVMACMTSCDAIIYKSCIEMEGPYIDFIKSQYSKPVLLAGPVVPEPPVGELEDKWASWLGSFPAKSIVFTSFGSETFLTSSQVREVVEGIEMTGLPFMVVLNFQSDHDKEVELMKALPDGFMERVKSRGVVCTGWVQQQQILSHESVGCFVNHAGFSSITEGLVSDCQLVFLPLKGDQFVNAKLMGEDLELGVEVRRDDEDGSFVKEDVYKAVKSVMEEDDEAGRLVRANHEKWRKFLLDKEVHEGYMNNFVKDLKDLAFQTPSQE</sequence>
<dbReference type="InterPro" id="IPR002213">
    <property type="entry name" value="UDP_glucos_trans"/>
</dbReference>
<dbReference type="Gene3D" id="3.40.50.2000">
    <property type="entry name" value="Glycogen Phosphorylase B"/>
    <property type="match status" value="2"/>
</dbReference>
<dbReference type="Proteomes" id="UP001419268">
    <property type="component" value="Unassembled WGS sequence"/>
</dbReference>
<dbReference type="PANTHER" id="PTHR48049:SF84">
    <property type="entry name" value="UDP-GLYCOSYLTRANSFERASE 79A6"/>
    <property type="match status" value="1"/>
</dbReference>
<keyword evidence="2" id="KW-0808">Transferase</keyword>
<dbReference type="Pfam" id="PF00201">
    <property type="entry name" value="UDPGT"/>
    <property type="match status" value="1"/>
</dbReference>
<name>A0AAP0JYK6_9MAGN</name>
<dbReference type="CDD" id="cd03784">
    <property type="entry name" value="GT1_Gtf-like"/>
    <property type="match status" value="1"/>
</dbReference>
<evidence type="ECO:0000256" key="1">
    <source>
        <dbReference type="ARBA" id="ARBA00009995"/>
    </source>
</evidence>
<evidence type="ECO:0000256" key="2">
    <source>
        <dbReference type="ARBA" id="ARBA00022679"/>
    </source>
</evidence>
<reference evidence="3 4" key="1">
    <citation type="submission" date="2024-01" db="EMBL/GenBank/DDBJ databases">
        <title>Genome assemblies of Stephania.</title>
        <authorList>
            <person name="Yang L."/>
        </authorList>
    </citation>
    <scope>NUCLEOTIDE SEQUENCE [LARGE SCALE GENOMIC DNA]</scope>
    <source>
        <strain evidence="3">JXDWG</strain>
        <tissue evidence="3">Leaf</tissue>
    </source>
</reference>
<proteinExistence type="inferred from homology"/>
<dbReference type="AlphaFoldDB" id="A0AAP0JYK6"/>
<evidence type="ECO:0008006" key="5">
    <source>
        <dbReference type="Google" id="ProtNLM"/>
    </source>
</evidence>
<organism evidence="3 4">
    <name type="scientific">Stephania cephalantha</name>
    <dbReference type="NCBI Taxonomy" id="152367"/>
    <lineage>
        <taxon>Eukaryota</taxon>
        <taxon>Viridiplantae</taxon>
        <taxon>Streptophyta</taxon>
        <taxon>Embryophyta</taxon>
        <taxon>Tracheophyta</taxon>
        <taxon>Spermatophyta</taxon>
        <taxon>Magnoliopsida</taxon>
        <taxon>Ranunculales</taxon>
        <taxon>Menispermaceae</taxon>
        <taxon>Menispermoideae</taxon>
        <taxon>Cissampelideae</taxon>
        <taxon>Stephania</taxon>
    </lineage>
</organism>
<gene>
    <name evidence="3" type="ORF">Scep_011056</name>
</gene>
<evidence type="ECO:0000313" key="3">
    <source>
        <dbReference type="EMBL" id="KAK9141375.1"/>
    </source>
</evidence>
<accession>A0AAP0JYK6</accession>
<evidence type="ECO:0000313" key="4">
    <source>
        <dbReference type="Proteomes" id="UP001419268"/>
    </source>
</evidence>